<dbReference type="Pfam" id="PF08478">
    <property type="entry name" value="POTRA_1"/>
    <property type="match status" value="1"/>
</dbReference>
<evidence type="ECO:0000256" key="4">
    <source>
        <dbReference type="ARBA" id="ARBA00022692"/>
    </source>
</evidence>
<accession>A0A1B1K9Q4</accession>
<dbReference type="InterPro" id="IPR013685">
    <property type="entry name" value="POTRA_FtsQ_type"/>
</dbReference>
<feature type="transmembrane region" description="Helical" evidence="9">
    <location>
        <begin position="82"/>
        <end position="101"/>
    </location>
</feature>
<evidence type="ECO:0000256" key="7">
    <source>
        <dbReference type="ARBA" id="ARBA00023306"/>
    </source>
</evidence>
<dbReference type="AlphaFoldDB" id="A0A1B1K9Q4"/>
<dbReference type="InterPro" id="IPR034746">
    <property type="entry name" value="POTRA"/>
</dbReference>
<feature type="compositionally biased region" description="Low complexity" evidence="8">
    <location>
        <begin position="60"/>
        <end position="71"/>
    </location>
</feature>
<dbReference type="PANTHER" id="PTHR37820">
    <property type="entry name" value="CELL DIVISION PROTEIN DIVIB"/>
    <property type="match status" value="1"/>
</dbReference>
<evidence type="ECO:0000256" key="1">
    <source>
        <dbReference type="ARBA" id="ARBA00004370"/>
    </source>
</evidence>
<keyword evidence="2" id="KW-1003">Cell membrane</keyword>
<dbReference type="Gene3D" id="3.10.20.310">
    <property type="entry name" value="membrane protein fhac"/>
    <property type="match status" value="1"/>
</dbReference>
<evidence type="ECO:0000256" key="8">
    <source>
        <dbReference type="SAM" id="MobiDB-lite"/>
    </source>
</evidence>
<feature type="region of interest" description="Disordered" evidence="8">
    <location>
        <begin position="1"/>
        <end position="74"/>
    </location>
</feature>
<evidence type="ECO:0000313" key="12">
    <source>
        <dbReference type="Proteomes" id="UP000186108"/>
    </source>
</evidence>
<dbReference type="GO" id="GO:0005886">
    <property type="term" value="C:plasma membrane"/>
    <property type="evidence" value="ECO:0007669"/>
    <property type="project" value="TreeGrafter"/>
</dbReference>
<name>A0A1B1K9Q4_RHOOP</name>
<evidence type="ECO:0000256" key="6">
    <source>
        <dbReference type="ARBA" id="ARBA00023136"/>
    </source>
</evidence>
<organism evidence="11 12">
    <name type="scientific">Rhodococcus opacus</name>
    <name type="common">Nocardia opaca</name>
    <dbReference type="NCBI Taxonomy" id="37919"/>
    <lineage>
        <taxon>Bacteria</taxon>
        <taxon>Bacillati</taxon>
        <taxon>Actinomycetota</taxon>
        <taxon>Actinomycetes</taxon>
        <taxon>Mycobacteriales</taxon>
        <taxon>Nocardiaceae</taxon>
        <taxon>Rhodococcus</taxon>
    </lineage>
</organism>
<dbReference type="Proteomes" id="UP000186108">
    <property type="component" value="Chromosome"/>
</dbReference>
<dbReference type="PATRIC" id="fig|37919.13.peg.4888"/>
<evidence type="ECO:0000313" key="11">
    <source>
        <dbReference type="EMBL" id="ANS29301.1"/>
    </source>
</evidence>
<comment type="subcellular location">
    <subcellularLocation>
        <location evidence="1">Membrane</location>
    </subcellularLocation>
</comment>
<keyword evidence="6 9" id="KW-0472">Membrane</keyword>
<feature type="domain" description="POTRA" evidence="10">
    <location>
        <begin position="105"/>
        <end position="173"/>
    </location>
</feature>
<evidence type="ECO:0000256" key="5">
    <source>
        <dbReference type="ARBA" id="ARBA00022989"/>
    </source>
</evidence>
<dbReference type="GO" id="GO:0051301">
    <property type="term" value="P:cell division"/>
    <property type="evidence" value="ECO:0007669"/>
    <property type="project" value="UniProtKB-KW"/>
</dbReference>
<keyword evidence="4 9" id="KW-0812">Transmembrane</keyword>
<dbReference type="PANTHER" id="PTHR37820:SF1">
    <property type="entry name" value="CELL DIVISION PROTEIN FTSQ"/>
    <property type="match status" value="1"/>
</dbReference>
<evidence type="ECO:0000256" key="2">
    <source>
        <dbReference type="ARBA" id="ARBA00022475"/>
    </source>
</evidence>
<protein>
    <submittedName>
        <fullName evidence="11">Cell division protein FtsQ family protein</fullName>
    </submittedName>
</protein>
<keyword evidence="7" id="KW-0131">Cell cycle</keyword>
<keyword evidence="5 9" id="KW-1133">Transmembrane helix</keyword>
<dbReference type="EMBL" id="CP009111">
    <property type="protein sequence ID" value="ANS29301.1"/>
    <property type="molecule type" value="Genomic_DNA"/>
</dbReference>
<evidence type="ECO:0000259" key="10">
    <source>
        <dbReference type="PROSITE" id="PS51779"/>
    </source>
</evidence>
<gene>
    <name evidence="11" type="ORF">R1CP_23165</name>
</gene>
<feature type="compositionally biased region" description="Basic and acidic residues" evidence="8">
    <location>
        <begin position="1"/>
        <end position="31"/>
    </location>
</feature>
<evidence type="ECO:0000256" key="3">
    <source>
        <dbReference type="ARBA" id="ARBA00022618"/>
    </source>
</evidence>
<dbReference type="RefSeq" id="WP_231137657.1">
    <property type="nucleotide sequence ID" value="NZ_CP009111.1"/>
</dbReference>
<dbReference type="InterPro" id="IPR050487">
    <property type="entry name" value="FtsQ_DivIB"/>
</dbReference>
<evidence type="ECO:0000256" key="9">
    <source>
        <dbReference type="SAM" id="Phobius"/>
    </source>
</evidence>
<proteinExistence type="predicted"/>
<keyword evidence="3 11" id="KW-0132">Cell division</keyword>
<dbReference type="PROSITE" id="PS51779">
    <property type="entry name" value="POTRA"/>
    <property type="match status" value="1"/>
</dbReference>
<sequence>MTRERRGRSERPDRPVRRDVQRSPRPGREAGARATASDRTSSRRRTSTVTDPGTRRTRESASAARKPAAAETSQRPWYRRPAVMGVVGVVVVVALGLVAWFTPLLSVRETDVAGATSVSEEQIRQVLGVPQGQPLLRVDTEGAAQRVAAIPKVASARVQRVYPSTIRVTVTERVPVVFVDNPGGTHLLDAEAVDYEIAPPPPGVPRLVTETPGWGDPSTEAAIEVLESMPPQLRGQVGQIVAKSISDIAVTLLDGRTVVWGGTEKSERKAAVTLPLLTQPGQTYDVSSPDLPTVR</sequence>
<reference evidence="11 12" key="1">
    <citation type="submission" date="2014-07" db="EMBL/GenBank/DDBJ databases">
        <authorList>
            <person name="Zhang J.E."/>
            <person name="Yang H."/>
            <person name="Guo J."/>
            <person name="Deng Z."/>
            <person name="Luo H."/>
            <person name="Luo M."/>
            <person name="Zhao B."/>
        </authorList>
    </citation>
    <scope>NUCLEOTIDE SEQUENCE [LARGE SCALE GENOMIC DNA]</scope>
    <source>
        <strain evidence="11 12">1CP</strain>
    </source>
</reference>